<feature type="domain" description="TonB-dependent receptor-like beta-barrel" evidence="13">
    <location>
        <begin position="192"/>
        <end position="611"/>
    </location>
</feature>
<dbReference type="InterPro" id="IPR000531">
    <property type="entry name" value="Beta-barrel_TonB"/>
</dbReference>
<dbReference type="GO" id="GO:0044718">
    <property type="term" value="P:siderophore transmembrane transport"/>
    <property type="evidence" value="ECO:0007669"/>
    <property type="project" value="TreeGrafter"/>
</dbReference>
<feature type="signal peptide" evidence="12">
    <location>
        <begin position="1"/>
        <end position="25"/>
    </location>
</feature>
<evidence type="ECO:0000259" key="14">
    <source>
        <dbReference type="Pfam" id="PF07715"/>
    </source>
</evidence>
<evidence type="ECO:0000256" key="4">
    <source>
        <dbReference type="ARBA" id="ARBA00022452"/>
    </source>
</evidence>
<evidence type="ECO:0000313" key="15">
    <source>
        <dbReference type="EMBL" id="MBB6132789.1"/>
    </source>
</evidence>
<gene>
    <name evidence="15" type="ORF">HD842_000900</name>
</gene>
<dbReference type="PANTHER" id="PTHR30069">
    <property type="entry name" value="TONB-DEPENDENT OUTER MEMBRANE RECEPTOR"/>
    <property type="match status" value="1"/>
</dbReference>
<dbReference type="GO" id="GO:0009279">
    <property type="term" value="C:cell outer membrane"/>
    <property type="evidence" value="ECO:0007669"/>
    <property type="project" value="UniProtKB-SubCell"/>
</dbReference>
<comment type="caution">
    <text evidence="15">The sequence shown here is derived from an EMBL/GenBank/DDBJ whole genome shotgun (WGS) entry which is preliminary data.</text>
</comment>
<accession>A0A7W9WXS6</accession>
<evidence type="ECO:0000256" key="10">
    <source>
        <dbReference type="PROSITE-ProRule" id="PRU01360"/>
    </source>
</evidence>
<keyword evidence="12" id="KW-0732">Signal</keyword>
<dbReference type="PROSITE" id="PS52016">
    <property type="entry name" value="TONB_DEPENDENT_REC_3"/>
    <property type="match status" value="1"/>
</dbReference>
<feature type="chain" id="PRO_5030819930" evidence="12">
    <location>
        <begin position="26"/>
        <end position="640"/>
    </location>
</feature>
<evidence type="ECO:0000256" key="6">
    <source>
        <dbReference type="ARBA" id="ARBA00023077"/>
    </source>
</evidence>
<dbReference type="Pfam" id="PF07715">
    <property type="entry name" value="Plug"/>
    <property type="match status" value="1"/>
</dbReference>
<keyword evidence="5 10" id="KW-0812">Transmembrane</keyword>
<dbReference type="PANTHER" id="PTHR30069:SF37">
    <property type="entry name" value="FERRIC VIBRIOBACTIN RECEPTOR VIUA"/>
    <property type="match status" value="1"/>
</dbReference>
<dbReference type="AlphaFoldDB" id="A0A7W9WXS6"/>
<protein>
    <submittedName>
        <fullName evidence="15">Iron complex outermembrane receptor protein</fullName>
    </submittedName>
</protein>
<evidence type="ECO:0000256" key="12">
    <source>
        <dbReference type="SAM" id="SignalP"/>
    </source>
</evidence>
<keyword evidence="3 10" id="KW-0813">Transport</keyword>
<evidence type="ECO:0000256" key="5">
    <source>
        <dbReference type="ARBA" id="ARBA00022692"/>
    </source>
</evidence>
<dbReference type="Proteomes" id="UP000540787">
    <property type="component" value="Unassembled WGS sequence"/>
</dbReference>
<dbReference type="SUPFAM" id="SSF56935">
    <property type="entry name" value="Porins"/>
    <property type="match status" value="1"/>
</dbReference>
<dbReference type="Gene3D" id="2.170.130.10">
    <property type="entry name" value="TonB-dependent receptor, plug domain"/>
    <property type="match status" value="1"/>
</dbReference>
<keyword evidence="9 10" id="KW-0998">Cell outer membrane</keyword>
<dbReference type="Pfam" id="PF00593">
    <property type="entry name" value="TonB_dep_Rec_b-barrel"/>
    <property type="match status" value="1"/>
</dbReference>
<evidence type="ECO:0000256" key="8">
    <source>
        <dbReference type="ARBA" id="ARBA00023170"/>
    </source>
</evidence>
<proteinExistence type="inferred from homology"/>
<dbReference type="EMBL" id="JACHBX010000001">
    <property type="protein sequence ID" value="MBB6132789.1"/>
    <property type="molecule type" value="Genomic_DNA"/>
</dbReference>
<dbReference type="RefSeq" id="WP_183551502.1">
    <property type="nucleotide sequence ID" value="NZ_JACHBX010000001.1"/>
</dbReference>
<evidence type="ECO:0000256" key="7">
    <source>
        <dbReference type="ARBA" id="ARBA00023136"/>
    </source>
</evidence>
<evidence type="ECO:0000256" key="9">
    <source>
        <dbReference type="ARBA" id="ARBA00023237"/>
    </source>
</evidence>
<dbReference type="InterPro" id="IPR039426">
    <property type="entry name" value="TonB-dep_rcpt-like"/>
</dbReference>
<evidence type="ECO:0000313" key="16">
    <source>
        <dbReference type="Proteomes" id="UP000540787"/>
    </source>
</evidence>
<comment type="similarity">
    <text evidence="2 10 11">Belongs to the TonB-dependent receptor family.</text>
</comment>
<dbReference type="GO" id="GO:0015344">
    <property type="term" value="F:siderophore uptake transmembrane transporter activity"/>
    <property type="evidence" value="ECO:0007669"/>
    <property type="project" value="TreeGrafter"/>
</dbReference>
<reference evidence="15 16" key="1">
    <citation type="submission" date="2020-08" db="EMBL/GenBank/DDBJ databases">
        <title>The Agave Microbiome: Exploring the role of microbial communities in plant adaptations to desert environments.</title>
        <authorList>
            <person name="Partida-Martinez L.P."/>
        </authorList>
    </citation>
    <scope>NUCLEOTIDE SEQUENCE [LARGE SCALE GENOMIC DNA]</scope>
    <source>
        <strain evidence="15 16">AT3.2</strain>
    </source>
</reference>
<evidence type="ECO:0000256" key="1">
    <source>
        <dbReference type="ARBA" id="ARBA00004571"/>
    </source>
</evidence>
<evidence type="ECO:0000256" key="11">
    <source>
        <dbReference type="RuleBase" id="RU003357"/>
    </source>
</evidence>
<comment type="subcellular location">
    <subcellularLocation>
        <location evidence="1 10">Cell outer membrane</location>
        <topology evidence="1 10">Multi-pass membrane protein</topology>
    </subcellularLocation>
</comment>
<dbReference type="InterPro" id="IPR012910">
    <property type="entry name" value="Plug_dom"/>
</dbReference>
<keyword evidence="8 15" id="KW-0675">Receptor</keyword>
<name>A0A7W9WXS6_9BURK</name>
<sequence length="640" mass="70051">MPPFSLYVCAIAALLSTAYSFDASAQDGSGPLPWADYSLEQLSDIAVTSVSRQSEPLARAAASVFVISAADIARSGATTLPEVLRLAPNLQVARINTHEYAISARGFLSPQANKLLVMIDGRSVYSPLFSGVVWEMQDVGLEDVARIEVVSGPGGTVWGTNAVNGVINIITRSAAETHGGVVTAHAGPDEHGASVRYGGQFENGPHWRVYARQTRIEADRSAPADTPDNRMAREQAGFRLDWEGSEQDVTLSGDVYQGRLRNTSLLSSGTMSGANLRAEVQRDLTDAGQVRMHAWLDQTRRSKPGVGMQQIDTVDVEAQHLVRFGEHGITWGGGYRNSRDQIDGGPVLRFTPARRNLRWSHLFVQDELTLTPTLRAVAGMRVEHNVYTGSELLPNLRLAWDASDQATLWAALSRTVRAPSRIDRDLFLVNPASPRQFLIAGGADTVAETARVAELGYRAQPMPTLSYSATLFYTDFERLRSLEPATPGVRLPYVINSLGKGNLRGIEFWASWQAARGWRLHAGGVLQDVDMGREPASRDTTGLSGLGGNDPNLTWTLRSAHDLSERIWADFSLRYVARLPQLAVPSYHELDARIAWQVRPDLELALAGRNLLHARHAEFVAAGSRQLLERTVFASATLRF</sequence>
<keyword evidence="7 10" id="KW-0472">Membrane</keyword>
<feature type="domain" description="TonB-dependent receptor plug" evidence="14">
    <location>
        <begin position="58"/>
        <end position="166"/>
    </location>
</feature>
<evidence type="ECO:0000256" key="2">
    <source>
        <dbReference type="ARBA" id="ARBA00009810"/>
    </source>
</evidence>
<evidence type="ECO:0000259" key="13">
    <source>
        <dbReference type="Pfam" id="PF00593"/>
    </source>
</evidence>
<dbReference type="Gene3D" id="2.40.170.20">
    <property type="entry name" value="TonB-dependent receptor, beta-barrel domain"/>
    <property type="match status" value="1"/>
</dbReference>
<evidence type="ECO:0000256" key="3">
    <source>
        <dbReference type="ARBA" id="ARBA00022448"/>
    </source>
</evidence>
<keyword evidence="4 10" id="KW-1134">Transmembrane beta strand</keyword>
<dbReference type="InterPro" id="IPR036942">
    <property type="entry name" value="Beta-barrel_TonB_sf"/>
</dbReference>
<dbReference type="InterPro" id="IPR037066">
    <property type="entry name" value="Plug_dom_sf"/>
</dbReference>
<keyword evidence="16" id="KW-1185">Reference proteome</keyword>
<organism evidence="15 16">
    <name type="scientific">Massilia aurea</name>
    <dbReference type="NCBI Taxonomy" id="373040"/>
    <lineage>
        <taxon>Bacteria</taxon>
        <taxon>Pseudomonadati</taxon>
        <taxon>Pseudomonadota</taxon>
        <taxon>Betaproteobacteria</taxon>
        <taxon>Burkholderiales</taxon>
        <taxon>Oxalobacteraceae</taxon>
        <taxon>Telluria group</taxon>
        <taxon>Massilia</taxon>
    </lineage>
</organism>
<keyword evidence="6 11" id="KW-0798">TonB box</keyword>